<dbReference type="SUPFAM" id="SSF54506">
    <property type="entry name" value="Diaminopimelate epimerase-like"/>
    <property type="match status" value="2"/>
</dbReference>
<dbReference type="EMBL" id="BAABKX010000013">
    <property type="protein sequence ID" value="GAA5053963.1"/>
    <property type="molecule type" value="Genomic_DNA"/>
</dbReference>
<dbReference type="GeneID" id="68616760"/>
<dbReference type="Gene3D" id="3.10.310.10">
    <property type="entry name" value="Diaminopimelate Epimerase, Chain A, domain 1"/>
    <property type="match status" value="2"/>
</dbReference>
<comment type="caution">
    <text evidence="3">The sequence shown here is derived from an EMBL/GenBank/DDBJ whole genome shotgun (WGS) entry which is preliminary data.</text>
</comment>
<name>A0AAV3UJP2_9EURY</name>
<reference evidence="3 4" key="1">
    <citation type="journal article" date="2019" name="Int. J. Syst. Evol. Microbiol.">
        <title>The Global Catalogue of Microorganisms (GCM) 10K type strain sequencing project: providing services to taxonomists for standard genome sequencing and annotation.</title>
        <authorList>
            <consortium name="The Broad Institute Genomics Platform"/>
            <consortium name="The Broad Institute Genome Sequencing Center for Infectious Disease"/>
            <person name="Wu L."/>
            <person name="Ma J."/>
        </authorList>
    </citation>
    <scope>NUCLEOTIDE SEQUENCE [LARGE SCALE GENOMIC DNA]</scope>
    <source>
        <strain evidence="3 4">JCM 17504</strain>
    </source>
</reference>
<protein>
    <submittedName>
        <fullName evidence="3">PrpF domain-containing protein</fullName>
    </submittedName>
</protein>
<dbReference type="Proteomes" id="UP001501729">
    <property type="component" value="Unassembled WGS sequence"/>
</dbReference>
<evidence type="ECO:0000313" key="3">
    <source>
        <dbReference type="EMBL" id="GAA5053963.1"/>
    </source>
</evidence>
<dbReference type="AlphaFoldDB" id="A0AAV3UJP2"/>
<keyword evidence="2" id="KW-0413">Isomerase</keyword>
<organism evidence="3 4">
    <name type="scientific">Haladaptatus pallidirubidus</name>
    <dbReference type="NCBI Taxonomy" id="1008152"/>
    <lineage>
        <taxon>Archaea</taxon>
        <taxon>Methanobacteriati</taxon>
        <taxon>Methanobacteriota</taxon>
        <taxon>Stenosarchaea group</taxon>
        <taxon>Halobacteria</taxon>
        <taxon>Halobacteriales</taxon>
        <taxon>Haladaptataceae</taxon>
        <taxon>Haladaptatus</taxon>
    </lineage>
</organism>
<dbReference type="GO" id="GO:0016853">
    <property type="term" value="F:isomerase activity"/>
    <property type="evidence" value="ECO:0007669"/>
    <property type="project" value="UniProtKB-KW"/>
</dbReference>
<evidence type="ECO:0000256" key="1">
    <source>
        <dbReference type="ARBA" id="ARBA00007673"/>
    </source>
</evidence>
<evidence type="ECO:0000313" key="4">
    <source>
        <dbReference type="Proteomes" id="UP001501729"/>
    </source>
</evidence>
<dbReference type="InterPro" id="IPR007400">
    <property type="entry name" value="PrpF-like"/>
</dbReference>
<evidence type="ECO:0000256" key="2">
    <source>
        <dbReference type="ARBA" id="ARBA00023235"/>
    </source>
</evidence>
<comment type="similarity">
    <text evidence="1">Belongs to the PrpF family.</text>
</comment>
<dbReference type="PANTHER" id="PTHR43709">
    <property type="entry name" value="ACONITATE ISOMERASE-RELATED"/>
    <property type="match status" value="1"/>
</dbReference>
<keyword evidence="4" id="KW-1185">Reference proteome</keyword>
<gene>
    <name evidence="3" type="ORF">GCM10025751_31880</name>
</gene>
<sequence length="385" mass="40997">MDQQTLRCAIVRGGTSKGVFIPRLEVPEEDTDAAILSLFGSPDDRQIDGLGGATSTTSKLMIIGPPDQEPVPKDVEVKAIPDDVDVTYTFGQVAVDEAVIDYGGNCGNLTCAIGSFAVDEGMVDVPDGAETAELRLYNINTDSVVDQHVPLHEGKSATKGDFKVHGVPGTGARIDTTFRDPAGSVTDELYPLGGPTIEMDIEGESLEMTILDVTTPIAFVRAADVGLTATEGREEIDSNPELLERLERIRGTVCAELELVDDPNRASVESPGYPKLVFVASPTDYTTPEGGDVAADEVNLVARYMSMQKLHPVYAVTGVSCTAAAALLPGTIPHEVAELNGETVTLGHPKGTMSATVEVNKEHVDAVTVYRTQRRLMDGTGYYTQ</sequence>
<dbReference type="Pfam" id="PF04303">
    <property type="entry name" value="PrpF"/>
    <property type="match status" value="1"/>
</dbReference>
<proteinExistence type="inferred from homology"/>
<dbReference type="RefSeq" id="WP_227778451.1">
    <property type="nucleotide sequence ID" value="NZ_BAABKX010000013.1"/>
</dbReference>
<dbReference type="PANTHER" id="PTHR43709:SF2">
    <property type="entry name" value="DUF453 DOMAIN PROTEIN (AFU_ORTHOLOGUE AFUA_6G00360)"/>
    <property type="match status" value="1"/>
</dbReference>
<accession>A0AAV3UJP2</accession>